<dbReference type="Pfam" id="PF09341">
    <property type="entry name" value="Pcc1"/>
    <property type="match status" value="1"/>
</dbReference>
<dbReference type="InterPro" id="IPR015419">
    <property type="entry name" value="CTAG/Pcc1"/>
</dbReference>
<evidence type="ECO:0000313" key="2">
    <source>
        <dbReference type="Proteomes" id="UP000694863"/>
    </source>
</evidence>
<reference evidence="3" key="1">
    <citation type="submission" date="2025-08" db="UniProtKB">
        <authorList>
            <consortium name="RefSeq"/>
        </authorList>
    </citation>
    <scope>IDENTIFICATION</scope>
</reference>
<organism evidence="2 3">
    <name type="scientific">Echinops telfairi</name>
    <name type="common">Lesser hedgehog tenrec</name>
    <dbReference type="NCBI Taxonomy" id="9371"/>
    <lineage>
        <taxon>Eukaryota</taxon>
        <taxon>Metazoa</taxon>
        <taxon>Chordata</taxon>
        <taxon>Craniata</taxon>
        <taxon>Vertebrata</taxon>
        <taxon>Euteleostomi</taxon>
        <taxon>Mammalia</taxon>
        <taxon>Eutheria</taxon>
        <taxon>Afrotheria</taxon>
        <taxon>Tenrecidae</taxon>
        <taxon>Tenrecinae</taxon>
        <taxon>Echinops</taxon>
    </lineage>
</organism>
<dbReference type="GeneID" id="101658962"/>
<dbReference type="Proteomes" id="UP000694863">
    <property type="component" value="Unplaced"/>
</dbReference>
<accession>A0ABM0J977</accession>
<proteinExistence type="inferred from homology"/>
<gene>
    <name evidence="3" type="primary">LOC101658962</name>
</gene>
<protein>
    <submittedName>
        <fullName evidence="3">EKC/KEOPS complex subunit LAGE3-like</fullName>
    </submittedName>
</protein>
<sequence length="101" mass="11616">MPANRSSSRRMFQFTFNVPFPTSVEAEIAREYLLLNIHRQGPAHLEQSVNDKVLTVRLTAEDPEQLRLAIISCLDQLAMAVRTMQRLVSRFSTKSRLEREG</sequence>
<evidence type="ECO:0000313" key="3">
    <source>
        <dbReference type="RefSeq" id="XP_004717644.2"/>
    </source>
</evidence>
<evidence type="ECO:0000256" key="1">
    <source>
        <dbReference type="ARBA" id="ARBA00007073"/>
    </source>
</evidence>
<keyword evidence="2" id="KW-1185">Reference proteome</keyword>
<dbReference type="Gene3D" id="3.30.310.50">
    <property type="entry name" value="Alpha-D-phosphohexomutase, C-terminal domain"/>
    <property type="match status" value="1"/>
</dbReference>
<name>A0ABM0J977_ECHTE</name>
<dbReference type="RefSeq" id="XP_004717644.2">
    <property type="nucleotide sequence ID" value="XM_004717587.2"/>
</dbReference>
<dbReference type="PANTHER" id="PTHR31283:SF5">
    <property type="entry name" value="EKC_KEOPS COMPLEX SUBUNIT LAGE3"/>
    <property type="match status" value="1"/>
</dbReference>
<dbReference type="PANTHER" id="PTHR31283">
    <property type="entry name" value="EKC/KEOPS COMPLEX SUBUNIT PCC1 FAMILY MEMBER"/>
    <property type="match status" value="1"/>
</dbReference>
<comment type="similarity">
    <text evidence="1">Belongs to the CTAG/PCC1 family.</text>
</comment>